<feature type="domain" description="Methyltransferase type 11" evidence="9">
    <location>
        <begin position="53"/>
        <end position="154"/>
    </location>
</feature>
<dbReference type="Pfam" id="PF08241">
    <property type="entry name" value="Methyltransf_11"/>
    <property type="match status" value="1"/>
</dbReference>
<keyword evidence="7 8" id="KW-0093">Biotin biosynthesis</keyword>
<dbReference type="Gene3D" id="3.40.50.150">
    <property type="entry name" value="Vaccinia Virus protein VP39"/>
    <property type="match status" value="1"/>
</dbReference>
<accession>I3CL22</accession>
<dbReference type="EMBL" id="JH600070">
    <property type="protein sequence ID" value="EIJ44315.1"/>
    <property type="molecule type" value="Genomic_DNA"/>
</dbReference>
<comment type="function">
    <text evidence="8">Converts the free carboxyl group of a malonyl-thioester to its methyl ester by transfer of a methyl group from S-adenosyl-L-methionine (SAM). It allows to synthesize pimeloyl-ACP via the fatty acid synthetic pathway.</text>
</comment>
<dbReference type="GO" id="GO:0009102">
    <property type="term" value="P:biotin biosynthetic process"/>
    <property type="evidence" value="ECO:0007669"/>
    <property type="project" value="UniProtKB-UniRule"/>
</dbReference>
<dbReference type="HOGENOM" id="CLU_046586_2_2_6"/>
<evidence type="ECO:0000256" key="6">
    <source>
        <dbReference type="ARBA" id="ARBA00022691"/>
    </source>
</evidence>
<evidence type="ECO:0000256" key="1">
    <source>
        <dbReference type="ARBA" id="ARBA00000852"/>
    </source>
</evidence>
<dbReference type="PANTHER" id="PTHR13090:SF1">
    <property type="entry name" value="ARGININE-HYDROXYLASE NDUFAF5, MITOCHONDRIAL"/>
    <property type="match status" value="1"/>
</dbReference>
<gene>
    <name evidence="8" type="primary">bioC</name>
    <name evidence="10" type="ORF">BegalDRAFT_3505</name>
</gene>
<reference evidence="10 11" key="1">
    <citation type="submission" date="2011-11" db="EMBL/GenBank/DDBJ databases">
        <title>Improved High-Quality Draft sequence of Beggiatoa alba B18lD.</title>
        <authorList>
            <consortium name="US DOE Joint Genome Institute"/>
            <person name="Lucas S."/>
            <person name="Han J."/>
            <person name="Lapidus A."/>
            <person name="Cheng J.-F."/>
            <person name="Goodwin L."/>
            <person name="Pitluck S."/>
            <person name="Peters L."/>
            <person name="Mikhailova N."/>
            <person name="Held B."/>
            <person name="Detter J.C."/>
            <person name="Han C."/>
            <person name="Tapia R."/>
            <person name="Land M."/>
            <person name="Hauser L."/>
            <person name="Kyrpides N."/>
            <person name="Ivanova N."/>
            <person name="Pagani I."/>
            <person name="Samuel K."/>
            <person name="Teske A."/>
            <person name="Mueller J."/>
            <person name="Woyke T."/>
        </authorList>
    </citation>
    <scope>NUCLEOTIDE SEQUENCE [LARGE SCALE GENOMIC DNA]</scope>
    <source>
        <strain evidence="10 11">B18LD</strain>
    </source>
</reference>
<evidence type="ECO:0000256" key="8">
    <source>
        <dbReference type="HAMAP-Rule" id="MF_00835"/>
    </source>
</evidence>
<dbReference type="GO" id="GO:0008757">
    <property type="term" value="F:S-adenosylmethionine-dependent methyltransferase activity"/>
    <property type="evidence" value="ECO:0007669"/>
    <property type="project" value="InterPro"/>
</dbReference>
<dbReference type="CDD" id="cd02440">
    <property type="entry name" value="AdoMet_MTases"/>
    <property type="match status" value="1"/>
</dbReference>
<dbReference type="Proteomes" id="UP000005744">
    <property type="component" value="Unassembled WGS sequence"/>
</dbReference>
<dbReference type="OrthoDB" id="9760689at2"/>
<evidence type="ECO:0000259" key="9">
    <source>
        <dbReference type="Pfam" id="PF08241"/>
    </source>
</evidence>
<dbReference type="AlphaFoldDB" id="I3CL22"/>
<dbReference type="GO" id="GO:0102130">
    <property type="term" value="F:malonyl-CoA methyltransferase activity"/>
    <property type="evidence" value="ECO:0007669"/>
    <property type="project" value="UniProtKB-EC"/>
</dbReference>
<keyword evidence="11" id="KW-1185">Reference proteome</keyword>
<evidence type="ECO:0000256" key="7">
    <source>
        <dbReference type="ARBA" id="ARBA00022756"/>
    </source>
</evidence>
<evidence type="ECO:0000256" key="2">
    <source>
        <dbReference type="ARBA" id="ARBA00004746"/>
    </source>
</evidence>
<proteinExistence type="inferred from homology"/>
<sequence>MDLTNALYHRLIAHSFGRAAHTYEQFAHLQKQVSDQLLERSLELKIQPTVIADIGAGSGHLTRSLSRHYPQAQVYAIDIALPMLQVARQQVPWSFPLIRPRRQHFITANATQLPLASNSIDLLVSSLMLQWCPDFADVFAEFARVLKPDGVLLFSTLGLDTLKELRQSWATVDDTNHVNQFIDMHILGDALLRAGLHNPVMDIDWHRYFYADVFTLMRELKAIGAQTVLTGKRQGLTGKNKFNAMLAQYEQFRTPQGLTATYEVVYGHASGCKTPKSQPSHGEVRIPISQIQRIKTTK</sequence>
<dbReference type="InterPro" id="IPR050602">
    <property type="entry name" value="Malonyl-ACP_OMT"/>
</dbReference>
<comment type="pathway">
    <text evidence="2 8">Cofactor biosynthesis; biotin biosynthesis.</text>
</comment>
<dbReference type="PANTHER" id="PTHR13090">
    <property type="entry name" value="ARGININE-HYDROXYLASE NDUFAF5, MITOCHONDRIAL"/>
    <property type="match status" value="1"/>
</dbReference>
<keyword evidence="4 8" id="KW-0489">Methyltransferase</keyword>
<dbReference type="RefSeq" id="WP_002692274.1">
    <property type="nucleotide sequence ID" value="NZ_JH600070.1"/>
</dbReference>
<dbReference type="GO" id="GO:0010340">
    <property type="term" value="F:carboxyl-O-methyltransferase activity"/>
    <property type="evidence" value="ECO:0007669"/>
    <property type="project" value="UniProtKB-UniRule"/>
</dbReference>
<organism evidence="10 11">
    <name type="scientific">Beggiatoa alba B18LD</name>
    <dbReference type="NCBI Taxonomy" id="395493"/>
    <lineage>
        <taxon>Bacteria</taxon>
        <taxon>Pseudomonadati</taxon>
        <taxon>Pseudomonadota</taxon>
        <taxon>Gammaproteobacteria</taxon>
        <taxon>Thiotrichales</taxon>
        <taxon>Thiotrichaceae</taxon>
        <taxon>Beggiatoa</taxon>
    </lineage>
</organism>
<evidence type="ECO:0000313" key="11">
    <source>
        <dbReference type="Proteomes" id="UP000005744"/>
    </source>
</evidence>
<dbReference type="InterPro" id="IPR029063">
    <property type="entry name" value="SAM-dependent_MTases_sf"/>
</dbReference>
<evidence type="ECO:0000256" key="4">
    <source>
        <dbReference type="ARBA" id="ARBA00022603"/>
    </source>
</evidence>
<dbReference type="NCBIfam" id="TIGR02072">
    <property type="entry name" value="BioC"/>
    <property type="match status" value="1"/>
</dbReference>
<dbReference type="SUPFAM" id="SSF53335">
    <property type="entry name" value="S-adenosyl-L-methionine-dependent methyltransferases"/>
    <property type="match status" value="1"/>
</dbReference>
<comment type="similarity">
    <text evidence="8">Belongs to the methyltransferase superfamily.</text>
</comment>
<keyword evidence="5 8" id="KW-0808">Transferase</keyword>
<dbReference type="EC" id="2.1.1.197" evidence="3 8"/>
<evidence type="ECO:0000256" key="3">
    <source>
        <dbReference type="ARBA" id="ARBA00012327"/>
    </source>
</evidence>
<evidence type="ECO:0000313" key="10">
    <source>
        <dbReference type="EMBL" id="EIJ44315.1"/>
    </source>
</evidence>
<dbReference type="HAMAP" id="MF_00835">
    <property type="entry name" value="BioC"/>
    <property type="match status" value="1"/>
</dbReference>
<evidence type="ECO:0000256" key="5">
    <source>
        <dbReference type="ARBA" id="ARBA00022679"/>
    </source>
</evidence>
<keyword evidence="6 8" id="KW-0949">S-adenosyl-L-methionine</keyword>
<dbReference type="eggNOG" id="COG2226">
    <property type="taxonomic scope" value="Bacteria"/>
</dbReference>
<dbReference type="UniPathway" id="UPA00078"/>
<dbReference type="STRING" id="395493.BegalDRAFT_3505"/>
<dbReference type="GO" id="GO:0032259">
    <property type="term" value="P:methylation"/>
    <property type="evidence" value="ECO:0007669"/>
    <property type="project" value="UniProtKB-KW"/>
</dbReference>
<comment type="catalytic activity">
    <reaction evidence="1 8">
        <text>malonyl-[ACP] + S-adenosyl-L-methionine = malonyl-[ACP] methyl ester + S-adenosyl-L-homocysteine</text>
        <dbReference type="Rhea" id="RHEA:17105"/>
        <dbReference type="Rhea" id="RHEA-COMP:9623"/>
        <dbReference type="Rhea" id="RHEA-COMP:9954"/>
        <dbReference type="ChEBI" id="CHEBI:57856"/>
        <dbReference type="ChEBI" id="CHEBI:59789"/>
        <dbReference type="ChEBI" id="CHEBI:78449"/>
        <dbReference type="ChEBI" id="CHEBI:78845"/>
        <dbReference type="EC" id="2.1.1.197"/>
    </reaction>
</comment>
<dbReference type="InterPro" id="IPR011814">
    <property type="entry name" value="BioC"/>
</dbReference>
<protein>
    <recommendedName>
        <fullName evidence="3 8">Malonyl-[acyl-carrier protein] O-methyltransferase</fullName>
        <shortName evidence="8">Malonyl-ACP O-methyltransferase</shortName>
        <ecNumber evidence="3 8">2.1.1.197</ecNumber>
    </recommendedName>
    <alternativeName>
        <fullName evidence="8">Biotin synthesis protein BioC</fullName>
    </alternativeName>
</protein>
<name>I3CL22_9GAMM</name>
<keyword evidence="10" id="KW-0830">Ubiquinone</keyword>
<dbReference type="InterPro" id="IPR013216">
    <property type="entry name" value="Methyltransf_11"/>
</dbReference>